<gene>
    <name evidence="3" type="ORF">ACFSL2_09325</name>
</gene>
<proteinExistence type="predicted"/>
<sequence>MAAKTRRERGQATVELIGLVIAMLLVALLAIQGITVAQTASIAQEAARNGARALSLGQSWEAVVERAVPDGLDLRDRGAEVADGTARVWVEVSAPLGVAGMEIIDVSLTRTAAFPVEG</sequence>
<evidence type="ECO:0000313" key="4">
    <source>
        <dbReference type="Proteomes" id="UP001597338"/>
    </source>
</evidence>
<keyword evidence="1" id="KW-0472">Membrane</keyword>
<dbReference type="Proteomes" id="UP001597338">
    <property type="component" value="Unassembled WGS sequence"/>
</dbReference>
<comment type="caution">
    <text evidence="3">The sequence shown here is derived from an EMBL/GenBank/DDBJ whole genome shotgun (WGS) entry which is preliminary data.</text>
</comment>
<dbReference type="Pfam" id="PF07811">
    <property type="entry name" value="TadE"/>
    <property type="match status" value="1"/>
</dbReference>
<evidence type="ECO:0000259" key="2">
    <source>
        <dbReference type="Pfam" id="PF07811"/>
    </source>
</evidence>
<accession>A0ABW4V8E2</accession>
<evidence type="ECO:0000313" key="3">
    <source>
        <dbReference type="EMBL" id="MFD2025712.1"/>
    </source>
</evidence>
<feature type="domain" description="TadE-like" evidence="2">
    <location>
        <begin position="10"/>
        <end position="52"/>
    </location>
</feature>
<protein>
    <submittedName>
        <fullName evidence="3">TadE/TadG family type IV pilus assembly protein</fullName>
    </submittedName>
</protein>
<dbReference type="RefSeq" id="WP_377197589.1">
    <property type="nucleotide sequence ID" value="NZ_JBHUHF010000001.1"/>
</dbReference>
<keyword evidence="4" id="KW-1185">Reference proteome</keyword>
<feature type="transmembrane region" description="Helical" evidence="1">
    <location>
        <begin position="12"/>
        <end position="31"/>
    </location>
</feature>
<name>A0ABW4V8E2_9MICO</name>
<dbReference type="InterPro" id="IPR012495">
    <property type="entry name" value="TadE-like_dom"/>
</dbReference>
<keyword evidence="1" id="KW-0812">Transmembrane</keyword>
<organism evidence="3 4">
    <name type="scientific">Promicromonospora aerolata</name>
    <dbReference type="NCBI Taxonomy" id="195749"/>
    <lineage>
        <taxon>Bacteria</taxon>
        <taxon>Bacillati</taxon>
        <taxon>Actinomycetota</taxon>
        <taxon>Actinomycetes</taxon>
        <taxon>Micrococcales</taxon>
        <taxon>Promicromonosporaceae</taxon>
        <taxon>Promicromonospora</taxon>
    </lineage>
</organism>
<keyword evidence="1" id="KW-1133">Transmembrane helix</keyword>
<evidence type="ECO:0000256" key="1">
    <source>
        <dbReference type="SAM" id="Phobius"/>
    </source>
</evidence>
<reference evidence="4" key="1">
    <citation type="journal article" date="2019" name="Int. J. Syst. Evol. Microbiol.">
        <title>The Global Catalogue of Microorganisms (GCM) 10K type strain sequencing project: providing services to taxonomists for standard genome sequencing and annotation.</title>
        <authorList>
            <consortium name="The Broad Institute Genomics Platform"/>
            <consortium name="The Broad Institute Genome Sequencing Center for Infectious Disease"/>
            <person name="Wu L."/>
            <person name="Ma J."/>
        </authorList>
    </citation>
    <scope>NUCLEOTIDE SEQUENCE [LARGE SCALE GENOMIC DNA]</scope>
    <source>
        <strain evidence="4">CCM 7043</strain>
    </source>
</reference>
<dbReference type="EMBL" id="JBHUHF010000001">
    <property type="protein sequence ID" value="MFD2025712.1"/>
    <property type="molecule type" value="Genomic_DNA"/>
</dbReference>